<proteinExistence type="predicted"/>
<gene>
    <name evidence="3" type="ORF">LMG3458_02983</name>
</gene>
<accession>A0A6S7AX03</accession>
<dbReference type="Pfam" id="PF13649">
    <property type="entry name" value="Methyltransf_25"/>
    <property type="match status" value="1"/>
</dbReference>
<evidence type="ECO:0000313" key="4">
    <source>
        <dbReference type="Proteomes" id="UP000494111"/>
    </source>
</evidence>
<dbReference type="InterPro" id="IPR029063">
    <property type="entry name" value="SAM-dependent_MTases_sf"/>
</dbReference>
<feature type="domain" description="Methyltransferase" evidence="2">
    <location>
        <begin position="50"/>
        <end position="146"/>
    </location>
</feature>
<evidence type="ECO:0000256" key="1">
    <source>
        <dbReference type="ARBA" id="ARBA00022691"/>
    </source>
</evidence>
<dbReference type="InterPro" id="IPR020596">
    <property type="entry name" value="rRNA_Ade_Mease_Trfase_CS"/>
</dbReference>
<dbReference type="AlphaFoldDB" id="A0A6S7AX03"/>
<sequence>MTTHASRYSDYLHFFAAWLGNPLKVAAIAPSGAALAELITRDVRPGSGPVLELGPGTGAFTRALLARGVDEASLVLVEPDARFAQLLQRRYPRASIHQIDAARLGRAGLAAGAAEAVVSGLPLLAMPPRQVMAILAGAFGQLAPQGCFYQFTYGVRCPVPRVILDRLGLKATRVGRTLFNLPPATVYRFSRRPPARGSVVQPGPSYPHRH</sequence>
<dbReference type="SUPFAM" id="SSF53335">
    <property type="entry name" value="S-adenosyl-L-methionine-dependent methyltransferases"/>
    <property type="match status" value="1"/>
</dbReference>
<dbReference type="InterPro" id="IPR041698">
    <property type="entry name" value="Methyltransf_25"/>
</dbReference>
<dbReference type="FunFam" id="3.40.50.150:FF:000346">
    <property type="entry name" value="Phospholipid N-methyltransferase"/>
    <property type="match status" value="1"/>
</dbReference>
<evidence type="ECO:0000313" key="3">
    <source>
        <dbReference type="EMBL" id="CAB3706936.1"/>
    </source>
</evidence>
<reference evidence="3 4" key="1">
    <citation type="submission" date="2020-04" db="EMBL/GenBank/DDBJ databases">
        <authorList>
            <person name="De Canck E."/>
        </authorList>
    </citation>
    <scope>NUCLEOTIDE SEQUENCE [LARGE SCALE GENOMIC DNA]</scope>
    <source>
        <strain evidence="3 4">LMG 3458</strain>
    </source>
</reference>
<dbReference type="PROSITE" id="PS01131">
    <property type="entry name" value="RRNA_A_DIMETH"/>
    <property type="match status" value="1"/>
</dbReference>
<keyword evidence="1" id="KW-0949">S-adenosyl-L-methionine</keyword>
<dbReference type="EMBL" id="CADIJO010000009">
    <property type="protein sequence ID" value="CAB3706936.1"/>
    <property type="molecule type" value="Genomic_DNA"/>
</dbReference>
<protein>
    <recommendedName>
        <fullName evidence="2">Methyltransferase domain-containing protein</fullName>
    </recommendedName>
</protein>
<organism evidence="3 4">
    <name type="scientific">Achromobacter deleyi</name>
    <dbReference type="NCBI Taxonomy" id="1353891"/>
    <lineage>
        <taxon>Bacteria</taxon>
        <taxon>Pseudomonadati</taxon>
        <taxon>Pseudomonadota</taxon>
        <taxon>Betaproteobacteria</taxon>
        <taxon>Burkholderiales</taxon>
        <taxon>Alcaligenaceae</taxon>
        <taxon>Achromobacter</taxon>
    </lineage>
</organism>
<evidence type="ECO:0000259" key="2">
    <source>
        <dbReference type="Pfam" id="PF13649"/>
    </source>
</evidence>
<dbReference type="Proteomes" id="UP000494111">
    <property type="component" value="Unassembled WGS sequence"/>
</dbReference>
<dbReference type="RefSeq" id="WP_175192989.1">
    <property type="nucleotide sequence ID" value="NZ_CADIJO010000009.1"/>
</dbReference>
<dbReference type="Gene3D" id="3.40.50.150">
    <property type="entry name" value="Vaccinia Virus protein VP39"/>
    <property type="match status" value="1"/>
</dbReference>
<name>A0A6S7AX03_9BURK</name>
<dbReference type="GO" id="GO:0000179">
    <property type="term" value="F:rRNA (adenine-N6,N6-)-dimethyltransferase activity"/>
    <property type="evidence" value="ECO:0007669"/>
    <property type="project" value="InterPro"/>
</dbReference>